<proteinExistence type="predicted"/>
<evidence type="ECO:0000256" key="1">
    <source>
        <dbReference type="SAM" id="SignalP"/>
    </source>
</evidence>
<feature type="signal peptide" evidence="1">
    <location>
        <begin position="1"/>
        <end position="17"/>
    </location>
</feature>
<keyword evidence="3" id="KW-1185">Reference proteome</keyword>
<protein>
    <recommendedName>
        <fullName evidence="4">Lipoprotein</fullName>
    </recommendedName>
</protein>
<dbReference type="PROSITE" id="PS51257">
    <property type="entry name" value="PROKAR_LIPOPROTEIN"/>
    <property type="match status" value="1"/>
</dbReference>
<dbReference type="Proteomes" id="UP001596101">
    <property type="component" value="Unassembled WGS sequence"/>
</dbReference>
<name>A0ABW0MKG2_9BURK</name>
<evidence type="ECO:0000313" key="2">
    <source>
        <dbReference type="EMBL" id="MFC5477487.1"/>
    </source>
</evidence>
<evidence type="ECO:0000313" key="3">
    <source>
        <dbReference type="Proteomes" id="UP001596101"/>
    </source>
</evidence>
<dbReference type="RefSeq" id="WP_379752133.1">
    <property type="nucleotide sequence ID" value="NZ_JBHSMR010000008.1"/>
</dbReference>
<organism evidence="2 3">
    <name type="scientific">Massilia suwonensis</name>
    <dbReference type="NCBI Taxonomy" id="648895"/>
    <lineage>
        <taxon>Bacteria</taxon>
        <taxon>Pseudomonadati</taxon>
        <taxon>Pseudomonadota</taxon>
        <taxon>Betaproteobacteria</taxon>
        <taxon>Burkholderiales</taxon>
        <taxon>Oxalobacteraceae</taxon>
        <taxon>Telluria group</taxon>
        <taxon>Massilia</taxon>
    </lineage>
</organism>
<accession>A0ABW0MKG2</accession>
<dbReference type="EMBL" id="JBHSMR010000008">
    <property type="protein sequence ID" value="MFC5477487.1"/>
    <property type="molecule type" value="Genomic_DNA"/>
</dbReference>
<reference evidence="3" key="1">
    <citation type="journal article" date="2019" name="Int. J. Syst. Evol. Microbiol.">
        <title>The Global Catalogue of Microorganisms (GCM) 10K type strain sequencing project: providing services to taxonomists for standard genome sequencing and annotation.</title>
        <authorList>
            <consortium name="The Broad Institute Genomics Platform"/>
            <consortium name="The Broad Institute Genome Sequencing Center for Infectious Disease"/>
            <person name="Wu L."/>
            <person name="Ma J."/>
        </authorList>
    </citation>
    <scope>NUCLEOTIDE SEQUENCE [LARGE SCALE GENOMIC DNA]</scope>
    <source>
        <strain evidence="3">CCUG 43111</strain>
    </source>
</reference>
<sequence>MKKQFILLGLGSALVLSGCGGGGGSSGTTTGAGAGAPVATPVSTLSSVTTANATQVAASAYASSVALSDSSAPVNGLLTGVSIDGARAGAVAPVLSLVRKVYPRTTPLLTGVVMTEACTGGGTMTVDANLRNQQTISNGDTLKITANNCVEDGVVINGSMSIAMSNITGDIVNSYNWSATLDTTFSNFTARSGNETAGIGGDMKIAMAQTSMSNSTINVSGKSLQLVEQRNGLTLGTYTLSNYTMNETVNGAAVSSAASFSIAGNSSGLGQFSYTVKNLQPFVSIGMGNPSSGSLIVNGASSSVTLTSASTSSVRLEYSAKGDGVITQISNLSWAELLAAL</sequence>
<evidence type="ECO:0008006" key="4">
    <source>
        <dbReference type="Google" id="ProtNLM"/>
    </source>
</evidence>
<comment type="caution">
    <text evidence="2">The sequence shown here is derived from an EMBL/GenBank/DDBJ whole genome shotgun (WGS) entry which is preliminary data.</text>
</comment>
<keyword evidence="1" id="KW-0732">Signal</keyword>
<feature type="chain" id="PRO_5046006817" description="Lipoprotein" evidence="1">
    <location>
        <begin position="18"/>
        <end position="341"/>
    </location>
</feature>
<gene>
    <name evidence="2" type="ORF">ACFPQ5_04760</name>
</gene>